<reference evidence="1" key="1">
    <citation type="submission" date="2023-07" db="EMBL/GenBank/DDBJ databases">
        <title>draft genome sequence of fig (Ficus carica).</title>
        <authorList>
            <person name="Takahashi T."/>
            <person name="Nishimura K."/>
        </authorList>
    </citation>
    <scope>NUCLEOTIDE SEQUENCE</scope>
</reference>
<name>A0AA88AX89_FICCA</name>
<protein>
    <submittedName>
        <fullName evidence="1">Uncharacterized protein</fullName>
    </submittedName>
</protein>
<evidence type="ECO:0000313" key="2">
    <source>
        <dbReference type="Proteomes" id="UP001187192"/>
    </source>
</evidence>
<proteinExistence type="predicted"/>
<dbReference type="EMBL" id="BTGU01000052">
    <property type="protein sequence ID" value="GMN54616.1"/>
    <property type="molecule type" value="Genomic_DNA"/>
</dbReference>
<gene>
    <name evidence="1" type="ORF">TIFTF001_023745</name>
</gene>
<evidence type="ECO:0000313" key="1">
    <source>
        <dbReference type="EMBL" id="GMN54616.1"/>
    </source>
</evidence>
<comment type="caution">
    <text evidence="1">The sequence shown here is derived from an EMBL/GenBank/DDBJ whole genome shotgun (WGS) entry which is preliminary data.</text>
</comment>
<organism evidence="1 2">
    <name type="scientific">Ficus carica</name>
    <name type="common">Common fig</name>
    <dbReference type="NCBI Taxonomy" id="3494"/>
    <lineage>
        <taxon>Eukaryota</taxon>
        <taxon>Viridiplantae</taxon>
        <taxon>Streptophyta</taxon>
        <taxon>Embryophyta</taxon>
        <taxon>Tracheophyta</taxon>
        <taxon>Spermatophyta</taxon>
        <taxon>Magnoliopsida</taxon>
        <taxon>eudicotyledons</taxon>
        <taxon>Gunneridae</taxon>
        <taxon>Pentapetalae</taxon>
        <taxon>rosids</taxon>
        <taxon>fabids</taxon>
        <taxon>Rosales</taxon>
        <taxon>Moraceae</taxon>
        <taxon>Ficeae</taxon>
        <taxon>Ficus</taxon>
    </lineage>
</organism>
<sequence>MGVGVWFRGVDLDYGLEVGIRGGGQDWDWSRGRGQVSEHRFESRFEIEVGSRNWEFGTGVRVGVQDRGRLSGLSFGAIGSGFRTMVKIRDWGRDGTWVEVRLWTVLGRVSEQRSGSRFEIVIGVGFRD</sequence>
<dbReference type="AlphaFoldDB" id="A0AA88AX89"/>
<dbReference type="Proteomes" id="UP001187192">
    <property type="component" value="Unassembled WGS sequence"/>
</dbReference>
<keyword evidence="2" id="KW-1185">Reference proteome</keyword>
<accession>A0AA88AX89</accession>